<feature type="coiled-coil region" evidence="1">
    <location>
        <begin position="162"/>
        <end position="192"/>
    </location>
</feature>
<evidence type="ECO:0000256" key="2">
    <source>
        <dbReference type="SAM" id="MobiDB-lite"/>
    </source>
</evidence>
<dbReference type="Pfam" id="PF07083">
    <property type="entry name" value="DUF1351"/>
    <property type="match status" value="1"/>
</dbReference>
<comment type="caution">
    <text evidence="3">The sequence shown here is derived from an EMBL/GenBank/DDBJ whole genome shotgun (WGS) entry which is preliminary data.</text>
</comment>
<gene>
    <name evidence="3" type="ORF">BTN92_10430</name>
</gene>
<reference evidence="3 4" key="1">
    <citation type="submission" date="2016-12" db="EMBL/GenBank/DDBJ databases">
        <authorList>
            <person name="Song W.-J."/>
            <person name="Kurnit D.M."/>
        </authorList>
    </citation>
    <scope>NUCLEOTIDE SEQUENCE [LARGE SCALE GENOMIC DNA]</scope>
    <source>
        <strain evidence="3 4">CGB1038-1_S1</strain>
    </source>
</reference>
<dbReference type="RefSeq" id="WP_077151700.1">
    <property type="nucleotide sequence ID" value="NZ_CABMMO010000009.1"/>
</dbReference>
<dbReference type="Proteomes" id="UP000189299">
    <property type="component" value="Unassembled WGS sequence"/>
</dbReference>
<evidence type="ECO:0000256" key="1">
    <source>
        <dbReference type="SAM" id="Coils"/>
    </source>
</evidence>
<dbReference type="AlphaFoldDB" id="A0A1V2UH70"/>
<name>A0A1V2UH70_ENTMU</name>
<organism evidence="3 4">
    <name type="scientific">Enterococcus mundtii</name>
    <dbReference type="NCBI Taxonomy" id="53346"/>
    <lineage>
        <taxon>Bacteria</taxon>
        <taxon>Bacillati</taxon>
        <taxon>Bacillota</taxon>
        <taxon>Bacilli</taxon>
        <taxon>Lactobacillales</taxon>
        <taxon>Enterococcaceae</taxon>
        <taxon>Enterococcus</taxon>
    </lineage>
</organism>
<dbReference type="EMBL" id="MSTR01000009">
    <property type="protein sequence ID" value="ONN42675.1"/>
    <property type="molecule type" value="Genomic_DNA"/>
</dbReference>
<sequence length="294" mass="33491">MSNELSTEVIFDVNYQPSVIEIVNEDQLSKLINVTVQRFEGLVFNEEDIADAKKARAELNRIFDLIDSKRIEVKKEFSEPLAAFEKQIKAYSDEIKLASKGIADQIKEFEAKTKEERKTIVLAFIKKQASKAEIKPNEISLQSNWLNASSFTAKNNLTRKIEEEIIAECIAIKQEKENYEQQKSLVESYVKAYGLEPMAWISLIDEGLTAAQIFPKIDQAVKELREKEEKEIEKTEKQIKQTATPERAVGTPQEIDTDEPKYSFSLNITGTAKQLSVIKQTIESLGVEYSVEMN</sequence>
<dbReference type="STRING" id="53346.A5802_000668"/>
<evidence type="ECO:0000313" key="4">
    <source>
        <dbReference type="Proteomes" id="UP000189299"/>
    </source>
</evidence>
<feature type="region of interest" description="Disordered" evidence="2">
    <location>
        <begin position="236"/>
        <end position="256"/>
    </location>
</feature>
<proteinExistence type="predicted"/>
<protein>
    <recommendedName>
        <fullName evidence="5">DUF1351 domain-containing protein</fullName>
    </recommendedName>
</protein>
<evidence type="ECO:0000313" key="3">
    <source>
        <dbReference type="EMBL" id="ONN42675.1"/>
    </source>
</evidence>
<dbReference type="InterPro" id="IPR009785">
    <property type="entry name" value="Prophage_Lj928_Orf309"/>
</dbReference>
<dbReference type="OrthoDB" id="2193070at2"/>
<keyword evidence="1" id="KW-0175">Coiled coil</keyword>
<evidence type="ECO:0008006" key="5">
    <source>
        <dbReference type="Google" id="ProtNLM"/>
    </source>
</evidence>
<accession>A0A1V2UH70</accession>